<dbReference type="AlphaFoldDB" id="A0A0S4IZ40"/>
<dbReference type="VEuPathDB" id="TriTrypDB:BSAL_76720"/>
<dbReference type="Proteomes" id="UP000051952">
    <property type="component" value="Unassembled WGS sequence"/>
</dbReference>
<sequence length="629" mass="68892">MNNNDSIGADRSVLLDDEQLSQNTSDTDLSSTSRASLDSLAVVHRRPHREHRPHREVRRSQHCITVPLWLGCAVLCTVLVGIVGFSPFLAGQHNNDVVLNSARTTYNMVFAINGQTVYDKYANEAYTVILAYFRAMMYQSRTMTAMNFSDPMWDRDWQLFFSGVAALNPERYYYYMDLATGSFTGQYVRGADKLRIIGNVNDVNFTGYLPNKDPPLRYWDTGQNVTLEFPPIILFNNFFATGEAYYIYQTFMASDGELVYGIATYIYSSLTTPATTIPVGAFYELIPIAKMIDLSLSTQAQNTVGTQSVILDYLGGLIDTTAPEITDIYLPAGTPGAVCLSVAFNHKNISKCRHSMATMRPLWPLMFAAYTAITSHVDGVVQGPISTASYTNFEFEGNEFLVSASSPLQSNTIGAGWWTAAITSTDPVYGRYISSRERIVLIIVAVVASLAVVVLFLTYVLMLPLGSLVEDMIGALLLKTQSDRYDAKSMVQVPHKEHESMTLITSATTVTCGSRLFQVSELGEVEVAIAQLHHLLADVAKMLPPPVISRIRATLAERSGSGGGAVDADEAGDAKTGSDVVSSEDQSDGDLSTASSCRSSINHARRPTHVARGTAADDVAQMMQWVDSK</sequence>
<name>A0A0S4IZ40_BODSA</name>
<evidence type="ECO:0000313" key="3">
    <source>
        <dbReference type="EMBL" id="CUG27328.1"/>
    </source>
</evidence>
<evidence type="ECO:0000313" key="4">
    <source>
        <dbReference type="Proteomes" id="UP000051952"/>
    </source>
</evidence>
<dbReference type="EMBL" id="CYKH01000727">
    <property type="protein sequence ID" value="CUG27328.1"/>
    <property type="molecule type" value="Genomic_DNA"/>
</dbReference>
<evidence type="ECO:0000256" key="1">
    <source>
        <dbReference type="SAM" id="MobiDB-lite"/>
    </source>
</evidence>
<keyword evidence="2" id="KW-1133">Transmembrane helix</keyword>
<reference evidence="4" key="1">
    <citation type="submission" date="2015-09" db="EMBL/GenBank/DDBJ databases">
        <authorList>
            <consortium name="Pathogen Informatics"/>
        </authorList>
    </citation>
    <scope>NUCLEOTIDE SEQUENCE [LARGE SCALE GENOMIC DNA]</scope>
    <source>
        <strain evidence="4">Lake Konstanz</strain>
    </source>
</reference>
<keyword evidence="2" id="KW-0472">Membrane</keyword>
<evidence type="ECO:0000256" key="2">
    <source>
        <dbReference type="SAM" id="Phobius"/>
    </source>
</evidence>
<feature type="compositionally biased region" description="Polar residues" evidence="1">
    <location>
        <begin position="579"/>
        <end position="602"/>
    </location>
</feature>
<proteinExistence type="predicted"/>
<accession>A0A0S4IZ40</accession>
<protein>
    <submittedName>
        <fullName evidence="3">Transmembrane protein, putative</fullName>
    </submittedName>
</protein>
<gene>
    <name evidence="3" type="ORF">BSAL_76720</name>
</gene>
<organism evidence="3 4">
    <name type="scientific">Bodo saltans</name>
    <name type="common">Flagellated protozoan</name>
    <dbReference type="NCBI Taxonomy" id="75058"/>
    <lineage>
        <taxon>Eukaryota</taxon>
        <taxon>Discoba</taxon>
        <taxon>Euglenozoa</taxon>
        <taxon>Kinetoplastea</taxon>
        <taxon>Metakinetoplastina</taxon>
        <taxon>Eubodonida</taxon>
        <taxon>Bodonidae</taxon>
        <taxon>Bodo</taxon>
    </lineage>
</organism>
<keyword evidence="2 3" id="KW-0812">Transmembrane</keyword>
<keyword evidence="4" id="KW-1185">Reference proteome</keyword>
<feature type="transmembrane region" description="Helical" evidence="2">
    <location>
        <begin position="439"/>
        <end position="462"/>
    </location>
</feature>
<feature type="transmembrane region" description="Helical" evidence="2">
    <location>
        <begin position="68"/>
        <end position="90"/>
    </location>
</feature>
<feature type="region of interest" description="Disordered" evidence="1">
    <location>
        <begin position="559"/>
        <end position="615"/>
    </location>
</feature>